<feature type="transmembrane region" description="Helical" evidence="3">
    <location>
        <begin position="444"/>
        <end position="465"/>
    </location>
</feature>
<evidence type="ECO:0000259" key="4">
    <source>
        <dbReference type="Pfam" id="PF23190"/>
    </source>
</evidence>
<dbReference type="Proteomes" id="UP000813385">
    <property type="component" value="Unassembled WGS sequence"/>
</dbReference>
<sequence>MARFGFVSRLLGWDRHPRHRHDHDSWMHEDRRRLLPTHQNEQLESAIPAPDVTRVALKLRHLIEAAVPCELSEDEITKAHSAVITTKVVKAAREAGGTQHRACVVFGLLVCKRWFKHQALVELWDADLYNVRAVACEIIAKKLIESEDDTSFLLHDILLHRYSIMVDGEATTAANVVEKAVDLHAIEIITSSGYQKCIMYLWRGWLIQNEDDPSTFVDYKDRDNTSYRVHLDPDRIRVPMFQNATQLIISIIFTVLYTITINTQNEDGSLDLAEILLYIFTLGFVCEELTKYWKAGYHILGFWNALNGVLYSLITVSFVLRLVGLWHPDQSADGEHEYFRRQSYNFLAFSAPLFWARLLLYLDTFRFFGAMLVVLKVMMKESFIFFALLVVLIIGFLQAFIGLDAADDQEVDQYGVILKAMASAVMQSPDFDVFDSFSPPFGTILYYVFTFIVMVILLNILIALYNSAYEDIYDNANDEFMALFAQKTMQFVRAPDENVYIPPFNLVEMVVIALFEWWMPKNRFEQFNDLVMGICYSPVLVIAAWYEARTAGSIARNRSRGEEDDDVVEEWEQTVGVDFESDGWDKICQGAASNVEVEPAVQEVRKLRAEVDELKKLIVEISKAVGAGKGDDLILFDKDGSKDGGKDGKDAAKSSQGSTVGGASSQGD</sequence>
<feature type="transmembrane region" description="Helical" evidence="3">
    <location>
        <begin position="499"/>
        <end position="518"/>
    </location>
</feature>
<comment type="caution">
    <text evidence="6">The sequence shown here is derived from an EMBL/GenBank/DDBJ whole genome shotgun (WGS) entry which is preliminary data.</text>
</comment>
<reference evidence="6" key="1">
    <citation type="journal article" date="2021" name="Nat. Commun.">
        <title>Genetic determinants of endophytism in the Arabidopsis root mycobiome.</title>
        <authorList>
            <person name="Mesny F."/>
            <person name="Miyauchi S."/>
            <person name="Thiergart T."/>
            <person name="Pickel B."/>
            <person name="Atanasova L."/>
            <person name="Karlsson M."/>
            <person name="Huettel B."/>
            <person name="Barry K.W."/>
            <person name="Haridas S."/>
            <person name="Chen C."/>
            <person name="Bauer D."/>
            <person name="Andreopoulos W."/>
            <person name="Pangilinan J."/>
            <person name="LaButti K."/>
            <person name="Riley R."/>
            <person name="Lipzen A."/>
            <person name="Clum A."/>
            <person name="Drula E."/>
            <person name="Henrissat B."/>
            <person name="Kohler A."/>
            <person name="Grigoriev I.V."/>
            <person name="Martin F.M."/>
            <person name="Hacquard S."/>
        </authorList>
    </citation>
    <scope>NUCLEOTIDE SEQUENCE</scope>
    <source>
        <strain evidence="6">MPI-CAGE-AT-0016</strain>
    </source>
</reference>
<keyword evidence="3" id="KW-0812">Transmembrane</keyword>
<organism evidence="6 7">
    <name type="scientific">Plectosphaerella cucumerina</name>
    <dbReference type="NCBI Taxonomy" id="40658"/>
    <lineage>
        <taxon>Eukaryota</taxon>
        <taxon>Fungi</taxon>
        <taxon>Dikarya</taxon>
        <taxon>Ascomycota</taxon>
        <taxon>Pezizomycotina</taxon>
        <taxon>Sordariomycetes</taxon>
        <taxon>Hypocreomycetidae</taxon>
        <taxon>Glomerellales</taxon>
        <taxon>Plectosphaerellaceae</taxon>
        <taxon>Plectosphaerella</taxon>
    </lineage>
</organism>
<feature type="region of interest" description="Disordered" evidence="2">
    <location>
        <begin position="631"/>
        <end position="668"/>
    </location>
</feature>
<feature type="compositionally biased region" description="Polar residues" evidence="2">
    <location>
        <begin position="656"/>
        <end position="668"/>
    </location>
</feature>
<feature type="domain" description="YVC1 N-terminal linker helical" evidence="4">
    <location>
        <begin position="52"/>
        <end position="231"/>
    </location>
</feature>
<evidence type="ECO:0000313" key="6">
    <source>
        <dbReference type="EMBL" id="KAH7376825.1"/>
    </source>
</evidence>
<keyword evidence="3" id="KW-1133">Transmembrane helix</keyword>
<dbReference type="OrthoDB" id="301415at2759"/>
<feature type="transmembrane region" description="Helical" evidence="3">
    <location>
        <begin position="530"/>
        <end position="548"/>
    </location>
</feature>
<dbReference type="EMBL" id="JAGPXD010000001">
    <property type="protein sequence ID" value="KAH7376825.1"/>
    <property type="molecule type" value="Genomic_DNA"/>
</dbReference>
<protein>
    <submittedName>
        <fullName evidence="6">Uncharacterized protein</fullName>
    </submittedName>
</protein>
<evidence type="ECO:0000259" key="5">
    <source>
        <dbReference type="Pfam" id="PF23317"/>
    </source>
</evidence>
<feature type="transmembrane region" description="Helical" evidence="3">
    <location>
        <begin position="244"/>
        <end position="263"/>
    </location>
</feature>
<dbReference type="Pfam" id="PF23317">
    <property type="entry name" value="YVC1_C"/>
    <property type="match status" value="1"/>
</dbReference>
<keyword evidence="7" id="KW-1185">Reference proteome</keyword>
<dbReference type="InterPro" id="IPR052971">
    <property type="entry name" value="TRP_calcium_channel"/>
</dbReference>
<name>A0A8K0TRJ2_9PEZI</name>
<dbReference type="PANTHER" id="PTHR35859:SF1">
    <property type="entry name" value="NONSELECTIVE CATION CHANNEL PROTEIN"/>
    <property type="match status" value="1"/>
</dbReference>
<evidence type="ECO:0000256" key="1">
    <source>
        <dbReference type="SAM" id="Coils"/>
    </source>
</evidence>
<evidence type="ECO:0000256" key="2">
    <source>
        <dbReference type="SAM" id="MobiDB-lite"/>
    </source>
</evidence>
<evidence type="ECO:0000256" key="3">
    <source>
        <dbReference type="SAM" id="Phobius"/>
    </source>
</evidence>
<feature type="transmembrane region" description="Helical" evidence="3">
    <location>
        <begin position="305"/>
        <end position="324"/>
    </location>
</feature>
<proteinExistence type="predicted"/>
<evidence type="ECO:0000313" key="7">
    <source>
        <dbReference type="Proteomes" id="UP000813385"/>
    </source>
</evidence>
<gene>
    <name evidence="6" type="ORF">B0T11DRAFT_272986</name>
</gene>
<feature type="compositionally biased region" description="Basic and acidic residues" evidence="2">
    <location>
        <begin position="631"/>
        <end position="652"/>
    </location>
</feature>
<feature type="coiled-coil region" evidence="1">
    <location>
        <begin position="597"/>
        <end position="624"/>
    </location>
</feature>
<dbReference type="PANTHER" id="PTHR35859">
    <property type="entry name" value="NONSELECTIVE CATION CHANNEL PROTEIN"/>
    <property type="match status" value="1"/>
</dbReference>
<feature type="transmembrane region" description="Helical" evidence="3">
    <location>
        <begin position="383"/>
        <end position="401"/>
    </location>
</feature>
<feature type="domain" description="Calcium channel YVC1-like C-terminal transmembrane" evidence="5">
    <location>
        <begin position="270"/>
        <end position="548"/>
    </location>
</feature>
<dbReference type="InterPro" id="IPR056336">
    <property type="entry name" value="YVC1_C"/>
</dbReference>
<dbReference type="AlphaFoldDB" id="A0A8K0TRJ2"/>
<dbReference type="InterPro" id="IPR056337">
    <property type="entry name" value="LHD_YVC1"/>
</dbReference>
<dbReference type="Pfam" id="PF23190">
    <property type="entry name" value="LHD_TRPY1"/>
    <property type="match status" value="1"/>
</dbReference>
<keyword evidence="3" id="KW-0472">Membrane</keyword>
<keyword evidence="1" id="KW-0175">Coiled coil</keyword>
<accession>A0A8K0TRJ2</accession>